<evidence type="ECO:0000313" key="2">
    <source>
        <dbReference type="EMBL" id="VDK17841.1"/>
    </source>
</evidence>
<dbReference type="InterPro" id="IPR010849">
    <property type="entry name" value="Gonadal"/>
</dbReference>
<reference evidence="2 3" key="2">
    <citation type="submission" date="2018-11" db="EMBL/GenBank/DDBJ databases">
        <authorList>
            <consortium name="Pathogen Informatics"/>
        </authorList>
    </citation>
    <scope>NUCLEOTIDE SEQUENCE [LARGE SCALE GENOMIC DNA]</scope>
</reference>
<dbReference type="OrthoDB" id="21617at2759"/>
<dbReference type="WBParaSite" id="ASIM_0000066001-mRNA-1">
    <property type="protein sequence ID" value="ASIM_0000066001-mRNA-1"/>
    <property type="gene ID" value="ASIM_0000066001"/>
</dbReference>
<dbReference type="Proteomes" id="UP000267096">
    <property type="component" value="Unassembled WGS sequence"/>
</dbReference>
<dbReference type="AlphaFoldDB" id="A0A0M3IZH7"/>
<dbReference type="EMBL" id="UYRR01000398">
    <property type="protein sequence ID" value="VDK17841.1"/>
    <property type="molecule type" value="Genomic_DNA"/>
</dbReference>
<comment type="similarity">
    <text evidence="1">Belongs to the gonadal family.</text>
</comment>
<evidence type="ECO:0000256" key="1">
    <source>
        <dbReference type="ARBA" id="ARBA00005939"/>
    </source>
</evidence>
<evidence type="ECO:0000313" key="4">
    <source>
        <dbReference type="WBParaSite" id="ASIM_0000066001-mRNA-1"/>
    </source>
</evidence>
<dbReference type="PANTHER" id="PTHR13054">
    <property type="entry name" value="DIGEORGE SYNDROME CRITICAL REGION 6 DGCR6 FAMILY MEMBER"/>
    <property type="match status" value="1"/>
</dbReference>
<name>A0A0M3IZH7_ANISI</name>
<gene>
    <name evidence="2" type="ORF">ASIM_LOCUS560</name>
</gene>
<reference evidence="4" key="1">
    <citation type="submission" date="2017-02" db="UniProtKB">
        <authorList>
            <consortium name="WormBaseParasite"/>
        </authorList>
    </citation>
    <scope>IDENTIFICATION</scope>
</reference>
<sequence length="167" mass="19797">MRLNEMCREERIRVMRQELDRFMVSLKPSISQSFNPQLQNNLIESLLDGTVFQIVDSLRDLQEMNEKQLYADRQKRLAELQLVPDLDEQMKRIDMNIVCELDKVLTIFYFFQLSHIIEKSYFQIMAQQQNVLSRAGVPAFRVTNNPNEITLQMEIIRFILTLTSTYS</sequence>
<keyword evidence="3" id="KW-1185">Reference proteome</keyword>
<proteinExistence type="inferred from homology"/>
<accession>A0A0M3IZH7</accession>
<dbReference type="Pfam" id="PF07324">
    <property type="entry name" value="DGCR6"/>
    <property type="match status" value="2"/>
</dbReference>
<evidence type="ECO:0000313" key="3">
    <source>
        <dbReference type="Proteomes" id="UP000267096"/>
    </source>
</evidence>
<organism evidence="4">
    <name type="scientific">Anisakis simplex</name>
    <name type="common">Herring worm</name>
    <dbReference type="NCBI Taxonomy" id="6269"/>
    <lineage>
        <taxon>Eukaryota</taxon>
        <taxon>Metazoa</taxon>
        <taxon>Ecdysozoa</taxon>
        <taxon>Nematoda</taxon>
        <taxon>Chromadorea</taxon>
        <taxon>Rhabditida</taxon>
        <taxon>Spirurina</taxon>
        <taxon>Ascaridomorpha</taxon>
        <taxon>Ascaridoidea</taxon>
        <taxon>Anisakidae</taxon>
        <taxon>Anisakis</taxon>
        <taxon>Anisakis simplex complex</taxon>
    </lineage>
</organism>
<protein>
    <submittedName>
        <fullName evidence="4">Gonadal protein gdl</fullName>
    </submittedName>
</protein>
<dbReference type="PANTHER" id="PTHR13054:SF2">
    <property type="entry name" value="PROTEIN DGCR6"/>
    <property type="match status" value="1"/>
</dbReference>